<comment type="subunit">
    <text evidence="10">Interacts (via lumenal domain) with lysosomal protein MFSD1; the interaction starts while both proteins are still in the endoplasmic reticulum and is required for stabilization of MFSD1 in lysosomes but has no direct effect on its targeting to lysosomes or transporter activity.</text>
</comment>
<feature type="transmembrane region" description="Helical" evidence="11">
    <location>
        <begin position="365"/>
        <end position="386"/>
    </location>
</feature>
<accession>A0A7J6C0X3</accession>
<evidence type="ECO:0000256" key="7">
    <source>
        <dbReference type="ARBA" id="ARBA00023228"/>
    </source>
</evidence>
<evidence type="ECO:0000256" key="9">
    <source>
        <dbReference type="ARBA" id="ARBA00024189"/>
    </source>
</evidence>
<organism evidence="12 13">
    <name type="scientific">Onychostoma macrolepis</name>
    <dbReference type="NCBI Taxonomy" id="369639"/>
    <lineage>
        <taxon>Eukaryota</taxon>
        <taxon>Metazoa</taxon>
        <taxon>Chordata</taxon>
        <taxon>Craniata</taxon>
        <taxon>Vertebrata</taxon>
        <taxon>Euteleostomi</taxon>
        <taxon>Actinopterygii</taxon>
        <taxon>Neopterygii</taxon>
        <taxon>Teleostei</taxon>
        <taxon>Ostariophysi</taxon>
        <taxon>Cypriniformes</taxon>
        <taxon>Cyprinidae</taxon>
        <taxon>Acrossocheilinae</taxon>
        <taxon>Onychostoma</taxon>
    </lineage>
</organism>
<comment type="subcellular location">
    <subcellularLocation>
        <location evidence="9">Lysosome membrane</location>
        <topology evidence="9">Single-pass type I membrane protein</topology>
        <orientation evidence="9">Lumenal side</orientation>
    </subcellularLocation>
</comment>
<proteinExistence type="inferred from homology"/>
<sequence length="398" mass="44690">MSWCTGKIIATVVWCVIGCIIYILTRGDMFQRKVSVELNPGLTPPSVLPPGVGLVHVRGLGHSGTLHFLLCNSGAPALLMVHTYSTQSTVHVDWPAFINHSSSGSLRVEPQTSVRYSRALVFTKVWEYDDVNNAADPQQTAKSSFYPPYELQNFIWFEPKITVNQSDYIVTLCGRETTESFLNGSVCLQFSVFESVGRDQVRPNLRHNANSSQLRVWLDGVTPRGSNSRFALEFQSVVDSGFRERVSAGTFIDDEYKPFFFQMSQWVSFPVNGDNVWGYNQWKPVAYRKAKQASEDATPCKNSELVFLDHIPRSDLVQAYFIKDPQTYGLNISFGTAGDPIFYKATKYISWTVLMGLGEPLGNSFYMLRIAFIPTGIVILVILFVVQECVCSSGYQRL</sequence>
<feature type="transmembrane region" description="Helical" evidence="11">
    <location>
        <begin position="6"/>
        <end position="25"/>
    </location>
</feature>
<dbReference type="EMBL" id="JAAMOB010000019">
    <property type="protein sequence ID" value="KAF4100918.1"/>
    <property type="molecule type" value="Genomic_DNA"/>
</dbReference>
<dbReference type="AlphaFoldDB" id="A0A7J6C0X3"/>
<evidence type="ECO:0000256" key="2">
    <source>
        <dbReference type="ARBA" id="ARBA00022692"/>
    </source>
</evidence>
<evidence type="ECO:0000256" key="11">
    <source>
        <dbReference type="SAM" id="Phobius"/>
    </source>
</evidence>
<dbReference type="PANTHER" id="PTHR31981:SF1">
    <property type="entry name" value="GLYCOSYLATED LYSOSOMAL MEMBRANE PROTEIN"/>
    <property type="match status" value="1"/>
</dbReference>
<evidence type="ECO:0000256" key="6">
    <source>
        <dbReference type="ARBA" id="ARBA00023180"/>
    </source>
</evidence>
<evidence type="ECO:0008006" key="14">
    <source>
        <dbReference type="Google" id="ProtNLM"/>
    </source>
</evidence>
<keyword evidence="4 11" id="KW-1133">Transmembrane helix</keyword>
<evidence type="ECO:0000313" key="12">
    <source>
        <dbReference type="EMBL" id="KAF4100918.1"/>
    </source>
</evidence>
<gene>
    <name evidence="12" type="ORF">G5714_019114</name>
</gene>
<name>A0A7J6C0X3_9TELE</name>
<evidence type="ECO:0000256" key="1">
    <source>
        <dbReference type="ARBA" id="ARBA00010599"/>
    </source>
</evidence>
<evidence type="ECO:0000256" key="4">
    <source>
        <dbReference type="ARBA" id="ARBA00022989"/>
    </source>
</evidence>
<dbReference type="Pfam" id="PF15065">
    <property type="entry name" value="NCU-G1"/>
    <property type="match status" value="1"/>
</dbReference>
<evidence type="ECO:0000256" key="5">
    <source>
        <dbReference type="ARBA" id="ARBA00023136"/>
    </source>
</evidence>
<dbReference type="Proteomes" id="UP000579812">
    <property type="component" value="Unassembled WGS sequence"/>
</dbReference>
<dbReference type="InterPro" id="IPR029382">
    <property type="entry name" value="NCU-G1"/>
</dbReference>
<protein>
    <recommendedName>
        <fullName evidence="14">Glycosylated lysosomal membrane protein</fullName>
    </recommendedName>
</protein>
<comment type="similarity">
    <text evidence="1">Belongs to the GLMP family.</text>
</comment>
<keyword evidence="13" id="KW-1185">Reference proteome</keyword>
<dbReference type="PANTHER" id="PTHR31981">
    <property type="entry name" value="GLYCOSYLATED LYSOSOMAL MEMBRANE PROTEIN"/>
    <property type="match status" value="1"/>
</dbReference>
<keyword evidence="3" id="KW-0732">Signal</keyword>
<comment type="function">
    <text evidence="8">Required to protect lysosomal transporter MFSD1 from lysosomal proteolysis and for MFSD1 lysosomal localization.</text>
</comment>
<keyword evidence="5 11" id="KW-0472">Membrane</keyword>
<comment type="caution">
    <text evidence="12">The sequence shown here is derived from an EMBL/GenBank/DDBJ whole genome shotgun (WGS) entry which is preliminary data.</text>
</comment>
<reference evidence="12 13" key="1">
    <citation type="submission" date="2020-04" db="EMBL/GenBank/DDBJ databases">
        <title>Chromosome-level genome assembly of a cyprinid fish Onychostoma macrolepis by integration of Nanopore Sequencing, Bionano and Hi-C technology.</title>
        <authorList>
            <person name="Wang D."/>
        </authorList>
    </citation>
    <scope>NUCLEOTIDE SEQUENCE [LARGE SCALE GENOMIC DNA]</scope>
    <source>
        <strain evidence="12">SWU-2019</strain>
        <tissue evidence="12">Muscle</tissue>
    </source>
</reference>
<dbReference type="GO" id="GO:0005765">
    <property type="term" value="C:lysosomal membrane"/>
    <property type="evidence" value="ECO:0007669"/>
    <property type="project" value="UniProtKB-SubCell"/>
</dbReference>
<evidence type="ECO:0000256" key="10">
    <source>
        <dbReference type="ARBA" id="ARBA00044960"/>
    </source>
</evidence>
<keyword evidence="2 11" id="KW-0812">Transmembrane</keyword>
<evidence type="ECO:0000256" key="3">
    <source>
        <dbReference type="ARBA" id="ARBA00022729"/>
    </source>
</evidence>
<dbReference type="OrthoDB" id="6264340at2759"/>
<evidence type="ECO:0000313" key="13">
    <source>
        <dbReference type="Proteomes" id="UP000579812"/>
    </source>
</evidence>
<keyword evidence="7" id="KW-0458">Lysosome</keyword>
<evidence type="ECO:0000256" key="8">
    <source>
        <dbReference type="ARBA" id="ARBA00024176"/>
    </source>
</evidence>
<keyword evidence="6" id="KW-0325">Glycoprotein</keyword>